<keyword evidence="5 7" id="KW-0457">Lysine biosynthesis</keyword>
<dbReference type="EMBL" id="JAWJEJ010000001">
    <property type="protein sequence ID" value="MDV3458409.1"/>
    <property type="molecule type" value="Genomic_DNA"/>
</dbReference>
<dbReference type="SUPFAM" id="SSF50621">
    <property type="entry name" value="Alanine racemase C-terminal domain-like"/>
    <property type="match status" value="1"/>
</dbReference>
<proteinExistence type="inferred from homology"/>
<evidence type="ECO:0000256" key="5">
    <source>
        <dbReference type="HAMAP-Rule" id="MF_02120"/>
    </source>
</evidence>
<dbReference type="PANTHER" id="PTHR43727">
    <property type="entry name" value="DIAMINOPIMELATE DECARBOXYLASE"/>
    <property type="match status" value="1"/>
</dbReference>
<accession>A0ABU3YAI5</accession>
<evidence type="ECO:0000256" key="2">
    <source>
        <dbReference type="ARBA" id="ARBA00022793"/>
    </source>
</evidence>
<dbReference type="InterPro" id="IPR029066">
    <property type="entry name" value="PLP-binding_barrel"/>
</dbReference>
<dbReference type="GO" id="GO:0008836">
    <property type="term" value="F:diaminopimelate decarboxylase activity"/>
    <property type="evidence" value="ECO:0007669"/>
    <property type="project" value="UniProtKB-EC"/>
</dbReference>
<dbReference type="PANTHER" id="PTHR43727:SF2">
    <property type="entry name" value="GROUP IV DECARBOXYLASE"/>
    <property type="match status" value="1"/>
</dbReference>
<dbReference type="InterPro" id="IPR009006">
    <property type="entry name" value="Ala_racemase/Decarboxylase_C"/>
</dbReference>
<comment type="pathway">
    <text evidence="5 7">Amino-acid biosynthesis; L-lysine biosynthesis via DAP pathway; L-lysine from DL-2,6-diaminopimelate: step 1/1.</text>
</comment>
<feature type="binding site" evidence="5">
    <location>
        <position position="318"/>
    </location>
    <ligand>
        <name>substrate</name>
    </ligand>
</feature>
<feature type="binding site" evidence="5">
    <location>
        <position position="278"/>
    </location>
    <ligand>
        <name>substrate</name>
    </ligand>
</feature>
<feature type="domain" description="Orn/DAP/Arg decarboxylase 2 N-terminal" evidence="8">
    <location>
        <begin position="36"/>
        <end position="282"/>
    </location>
</feature>
<comment type="catalytic activity">
    <reaction evidence="5 7">
        <text>meso-2,6-diaminopimelate + H(+) = L-lysine + CO2</text>
        <dbReference type="Rhea" id="RHEA:15101"/>
        <dbReference type="ChEBI" id="CHEBI:15378"/>
        <dbReference type="ChEBI" id="CHEBI:16526"/>
        <dbReference type="ChEBI" id="CHEBI:32551"/>
        <dbReference type="ChEBI" id="CHEBI:57791"/>
        <dbReference type="EC" id="4.1.1.20"/>
    </reaction>
</comment>
<keyword evidence="4 5" id="KW-0456">Lyase</keyword>
<protein>
    <recommendedName>
        <fullName evidence="5 6">Diaminopimelate decarboxylase</fullName>
        <shortName evidence="5">DAP decarboxylase</shortName>
        <shortName evidence="5">DAPDC</shortName>
        <ecNumber evidence="5 6">4.1.1.20</ecNumber>
    </recommendedName>
</protein>
<dbReference type="InterPro" id="IPR000183">
    <property type="entry name" value="Orn/DAP/Arg_de-COase"/>
</dbReference>
<feature type="binding site" evidence="5">
    <location>
        <position position="314"/>
    </location>
    <ligand>
        <name>substrate</name>
    </ligand>
</feature>
<comment type="function">
    <text evidence="5">Specifically catalyzes the decarboxylation of meso-diaminopimelate (meso-DAP) to L-lysine.</text>
</comment>
<keyword evidence="10" id="KW-1185">Reference proteome</keyword>
<dbReference type="PRINTS" id="PR01181">
    <property type="entry name" value="DAPDCRBXLASE"/>
</dbReference>
<keyword evidence="5" id="KW-0028">Amino-acid biosynthesis</keyword>
<sequence length="419" mass="44715">MDHFTLIDGELHVENVPLARIAEAVGTPVYAYSAATFQRHARAFRDGLAGIERKHLAFAVKANPNLAVLRLLANEGYGADVVSGGELARALAAGMAAKDIVFSGVGKTRAELEQALDAGIGQFNLELEEEGVVLSQLAAARGQRAPATLRVNPDVDAGTHEKISTGRAENKFGLPIDEAPAIFDRLAPLPGLDLRGVAVHIGSQLQSLAPLERAFERVGKLVVDLRAAGHTITHVDLGGGLGVRYRDGDNPPSPAEFGAMVERVTRGWDVELMFEPGRVISANSGVLLTEVLWVKPGPLNPWVIVDAAMNDLARVAMYDAWHDVEAVRPNGEKFTANVAGPVCESSDVFAKGREIDMVKSGDLAILRSAGAYGATMASTYNSRPLVPEVLVSDDKFEVVAGRISAEAIMAEEHVPDWLK</sequence>
<feature type="binding site" evidence="5">
    <location>
        <position position="372"/>
    </location>
    <ligand>
        <name>pyridoxal 5'-phosphate</name>
        <dbReference type="ChEBI" id="CHEBI:597326"/>
    </ligand>
</feature>
<evidence type="ECO:0000256" key="4">
    <source>
        <dbReference type="ARBA" id="ARBA00023239"/>
    </source>
</evidence>
<reference evidence="9 10" key="1">
    <citation type="submission" date="2023-10" db="EMBL/GenBank/DDBJ databases">
        <title>Sphingomonas sp. HF-S4 16S ribosomal RNA gene Genome sequencing and assembly.</title>
        <authorList>
            <person name="Lee H."/>
        </authorList>
    </citation>
    <scope>NUCLEOTIDE SEQUENCE [LARGE SCALE GENOMIC DNA]</scope>
    <source>
        <strain evidence="9 10">HF-S4</strain>
    </source>
</reference>
<dbReference type="Proteomes" id="UP001273531">
    <property type="component" value="Unassembled WGS sequence"/>
</dbReference>
<dbReference type="SUPFAM" id="SSF51419">
    <property type="entry name" value="PLP-binding barrel"/>
    <property type="match status" value="1"/>
</dbReference>
<dbReference type="PRINTS" id="PR01179">
    <property type="entry name" value="ODADCRBXLASE"/>
</dbReference>
<evidence type="ECO:0000256" key="1">
    <source>
        <dbReference type="ARBA" id="ARBA00001933"/>
    </source>
</evidence>
<dbReference type="NCBIfam" id="TIGR01048">
    <property type="entry name" value="lysA"/>
    <property type="match status" value="1"/>
</dbReference>
<organism evidence="9 10">
    <name type="scientific">Sphingomonas agrestis</name>
    <dbReference type="NCBI Taxonomy" id="3080540"/>
    <lineage>
        <taxon>Bacteria</taxon>
        <taxon>Pseudomonadati</taxon>
        <taxon>Pseudomonadota</taxon>
        <taxon>Alphaproteobacteria</taxon>
        <taxon>Sphingomonadales</taxon>
        <taxon>Sphingomonadaceae</taxon>
        <taxon>Sphingomonas</taxon>
    </lineage>
</organism>
<dbReference type="Pfam" id="PF02784">
    <property type="entry name" value="Orn_Arg_deC_N"/>
    <property type="match status" value="1"/>
</dbReference>
<name>A0ABU3YAI5_9SPHN</name>
<keyword evidence="2 5" id="KW-0210">Decarboxylase</keyword>
<comment type="similarity">
    <text evidence="5">Belongs to the Orn/Lys/Arg decarboxylase class-II family. LysA subfamily.</text>
</comment>
<feature type="modified residue" description="N6-(pyridoxal phosphate)lysine" evidence="5">
    <location>
        <position position="61"/>
    </location>
</feature>
<evidence type="ECO:0000259" key="8">
    <source>
        <dbReference type="Pfam" id="PF02784"/>
    </source>
</evidence>
<evidence type="ECO:0000256" key="7">
    <source>
        <dbReference type="RuleBase" id="RU003738"/>
    </source>
</evidence>
<dbReference type="RefSeq" id="WP_317227475.1">
    <property type="nucleotide sequence ID" value="NZ_JAWJEJ010000001.1"/>
</dbReference>
<comment type="cofactor">
    <cofactor evidence="1 5 7">
        <name>pyridoxal 5'-phosphate</name>
        <dbReference type="ChEBI" id="CHEBI:597326"/>
    </cofactor>
</comment>
<dbReference type="PROSITE" id="PS00878">
    <property type="entry name" value="ODR_DC_2_1"/>
    <property type="match status" value="1"/>
</dbReference>
<gene>
    <name evidence="5 9" type="primary">lysA</name>
    <name evidence="9" type="ORF">RZN05_15530</name>
</gene>
<comment type="caution">
    <text evidence="9">The sequence shown here is derived from an EMBL/GenBank/DDBJ whole genome shotgun (WGS) entry which is preliminary data.</text>
</comment>
<feature type="binding site" evidence="5">
    <location>
        <begin position="275"/>
        <end position="278"/>
    </location>
    <ligand>
        <name>pyridoxal 5'-phosphate</name>
        <dbReference type="ChEBI" id="CHEBI:597326"/>
    </ligand>
</feature>
<dbReference type="EC" id="4.1.1.20" evidence="5 6"/>
<dbReference type="InterPro" id="IPR022653">
    <property type="entry name" value="De-COase2_pyr-phos_BS"/>
</dbReference>
<feature type="binding site" evidence="5">
    <location>
        <position position="240"/>
    </location>
    <ligand>
        <name>pyridoxal 5'-phosphate</name>
        <dbReference type="ChEBI" id="CHEBI:597326"/>
    </ligand>
</feature>
<dbReference type="Gene3D" id="2.40.37.10">
    <property type="entry name" value="Lyase, Ornithine Decarboxylase, Chain A, domain 1"/>
    <property type="match status" value="1"/>
</dbReference>
<dbReference type="InterPro" id="IPR022644">
    <property type="entry name" value="De-COase2_N"/>
</dbReference>
<evidence type="ECO:0000313" key="10">
    <source>
        <dbReference type="Proteomes" id="UP001273531"/>
    </source>
</evidence>
<dbReference type="InterPro" id="IPR002986">
    <property type="entry name" value="DAP_deCOOHase_LysA"/>
</dbReference>
<dbReference type="HAMAP" id="MF_02120">
    <property type="entry name" value="LysA"/>
    <property type="match status" value="1"/>
</dbReference>
<feature type="binding site" evidence="5">
    <location>
        <position position="372"/>
    </location>
    <ligand>
        <name>substrate</name>
    </ligand>
</feature>
<comment type="subunit">
    <text evidence="5">Homodimer.</text>
</comment>
<dbReference type="CDD" id="cd06828">
    <property type="entry name" value="PLPDE_III_DapDC"/>
    <property type="match status" value="1"/>
</dbReference>
<keyword evidence="3 5" id="KW-0663">Pyridoxal phosphate</keyword>
<feature type="binding site" evidence="5">
    <location>
        <position position="344"/>
    </location>
    <ligand>
        <name>substrate</name>
    </ligand>
</feature>
<evidence type="ECO:0000256" key="3">
    <source>
        <dbReference type="ARBA" id="ARBA00022898"/>
    </source>
</evidence>
<evidence type="ECO:0000313" key="9">
    <source>
        <dbReference type="EMBL" id="MDV3458409.1"/>
    </source>
</evidence>
<evidence type="ECO:0000256" key="6">
    <source>
        <dbReference type="NCBIfam" id="TIGR01048"/>
    </source>
</evidence>
<dbReference type="Gene3D" id="3.20.20.10">
    <property type="entry name" value="Alanine racemase"/>
    <property type="match status" value="1"/>
</dbReference>